<feature type="compositionally biased region" description="Polar residues" evidence="1">
    <location>
        <begin position="46"/>
        <end position="56"/>
    </location>
</feature>
<feature type="region of interest" description="Disordered" evidence="1">
    <location>
        <begin position="40"/>
        <end position="59"/>
    </location>
</feature>
<sequence>MKKIVLSLVGLILLVVLIGGAYFWFSPPKNQPTLPAKKSIVEKDTASSADSANPSAESEPMLNVPTIFVHGYSGGKGSFGGMIKRFSQDKEGTPSLVATIDPDASIHYEGEYDSKAKNPLIQVLFSDNKSTEENQSWWLQELFQSLKTNYGIETLNAVGHSMGGVSLTNYITKFGQDVSYPSLDKLVLIGAPINGLEIGADGVTDFDLTDEGPLMATERYQNFMNLRDNLPVDLAVLSIAGDKEDGTKSDGSVSVASALSARFIFEGKVADYREMTFTGLKAAHSLLHENQAVDQAVTQFLWKED</sequence>
<proteinExistence type="predicted"/>
<protein>
    <submittedName>
        <fullName evidence="2">Alpha/beta hydrolase</fullName>
    </submittedName>
</protein>
<dbReference type="SUPFAM" id="SSF53474">
    <property type="entry name" value="alpha/beta-Hydrolases"/>
    <property type="match status" value="1"/>
</dbReference>
<reference evidence="2" key="1">
    <citation type="submission" date="2023-08" db="EMBL/GenBank/DDBJ databases">
        <title>Genomic characterization of piscicolin 126 produced by Carnobacterium maltaromaticum CM22 strain isolated from salmon (Salmo salar).</title>
        <authorList>
            <person name="Gonzalez-Gragera E."/>
            <person name="Garcia-Lopez J.D."/>
            <person name="Teso-Perez C."/>
            <person name="Gimenez-Hernandez I."/>
            <person name="Peralta-Sanchez J.M."/>
            <person name="Valdivia E."/>
            <person name="Montalban-Lopez M."/>
            <person name="Martin-Platero A.M."/>
            <person name="Banos A."/>
            <person name="Martinez-Bueno M."/>
        </authorList>
    </citation>
    <scope>NUCLEOTIDE SEQUENCE</scope>
    <source>
        <strain evidence="2">CM22</strain>
    </source>
</reference>
<gene>
    <name evidence="2" type="ORF">RAK27_12630</name>
</gene>
<comment type="caution">
    <text evidence="2">The sequence shown here is derived from an EMBL/GenBank/DDBJ whole genome shotgun (WGS) entry which is preliminary data.</text>
</comment>
<organism evidence="2 3">
    <name type="scientific">Carnobacterium maltaromaticum</name>
    <name type="common">Carnobacterium piscicola</name>
    <dbReference type="NCBI Taxonomy" id="2751"/>
    <lineage>
        <taxon>Bacteria</taxon>
        <taxon>Bacillati</taxon>
        <taxon>Bacillota</taxon>
        <taxon>Bacilli</taxon>
        <taxon>Lactobacillales</taxon>
        <taxon>Carnobacteriaceae</taxon>
        <taxon>Carnobacterium</taxon>
    </lineage>
</organism>
<dbReference type="InterPro" id="IPR029058">
    <property type="entry name" value="AB_hydrolase_fold"/>
</dbReference>
<dbReference type="AlphaFoldDB" id="A0AAW9K8D3"/>
<name>A0AAW9K8D3_CARML</name>
<keyword evidence="2" id="KW-0378">Hydrolase</keyword>
<accession>A0AAW9K8D3</accession>
<dbReference type="GO" id="GO:0016787">
    <property type="term" value="F:hydrolase activity"/>
    <property type="evidence" value="ECO:0007669"/>
    <property type="project" value="UniProtKB-KW"/>
</dbReference>
<dbReference type="Gene3D" id="3.40.50.1820">
    <property type="entry name" value="alpha/beta hydrolase"/>
    <property type="match status" value="1"/>
</dbReference>
<evidence type="ECO:0000256" key="1">
    <source>
        <dbReference type="SAM" id="MobiDB-lite"/>
    </source>
</evidence>
<dbReference type="EMBL" id="JAVBVO010000003">
    <property type="protein sequence ID" value="MDZ5759501.1"/>
    <property type="molecule type" value="Genomic_DNA"/>
</dbReference>
<evidence type="ECO:0000313" key="3">
    <source>
        <dbReference type="Proteomes" id="UP001290462"/>
    </source>
</evidence>
<dbReference type="Proteomes" id="UP001290462">
    <property type="component" value="Unassembled WGS sequence"/>
</dbReference>
<dbReference type="Pfam" id="PF06028">
    <property type="entry name" value="DUF915"/>
    <property type="match status" value="1"/>
</dbReference>
<dbReference type="RefSeq" id="WP_056999232.1">
    <property type="nucleotide sequence ID" value="NZ_BJOJ01000066.1"/>
</dbReference>
<dbReference type="InterPro" id="IPR010315">
    <property type="entry name" value="DUF915_hydro-like"/>
</dbReference>
<evidence type="ECO:0000313" key="2">
    <source>
        <dbReference type="EMBL" id="MDZ5759501.1"/>
    </source>
</evidence>